<comment type="caution">
    <text evidence="1">The sequence shown here is derived from an EMBL/GenBank/DDBJ whole genome shotgun (WGS) entry which is preliminary data.</text>
</comment>
<dbReference type="AlphaFoldDB" id="X1AXY3"/>
<dbReference type="EMBL" id="BART01000109">
    <property type="protein sequence ID" value="GAG64641.1"/>
    <property type="molecule type" value="Genomic_DNA"/>
</dbReference>
<proteinExistence type="predicted"/>
<protein>
    <submittedName>
        <fullName evidence="1">Uncharacterized protein</fullName>
    </submittedName>
</protein>
<organism evidence="1">
    <name type="scientific">marine sediment metagenome</name>
    <dbReference type="NCBI Taxonomy" id="412755"/>
    <lineage>
        <taxon>unclassified sequences</taxon>
        <taxon>metagenomes</taxon>
        <taxon>ecological metagenomes</taxon>
    </lineage>
</organism>
<reference evidence="1" key="1">
    <citation type="journal article" date="2014" name="Front. Microbiol.">
        <title>High frequency of phylogenetically diverse reductive dehalogenase-homologous genes in deep subseafloor sedimentary metagenomes.</title>
        <authorList>
            <person name="Kawai M."/>
            <person name="Futagami T."/>
            <person name="Toyoda A."/>
            <person name="Takaki Y."/>
            <person name="Nishi S."/>
            <person name="Hori S."/>
            <person name="Arai W."/>
            <person name="Tsubouchi T."/>
            <person name="Morono Y."/>
            <person name="Uchiyama I."/>
            <person name="Ito T."/>
            <person name="Fujiyama A."/>
            <person name="Inagaki F."/>
            <person name="Takami H."/>
        </authorList>
    </citation>
    <scope>NUCLEOTIDE SEQUENCE</scope>
    <source>
        <strain evidence="1">Expedition CK06-06</strain>
    </source>
</reference>
<dbReference type="EMBL" id="BART01028159">
    <property type="protein sequence ID" value="GAH01800.1"/>
    <property type="molecule type" value="Genomic_DNA"/>
</dbReference>
<evidence type="ECO:0000313" key="2">
    <source>
        <dbReference type="EMBL" id="GAH01800.1"/>
    </source>
</evidence>
<sequence>MYRCKKCGNTDYFDGHVSESGKAHISQYEDGELGWAYLLSDENAWSEVSPEKCSTCQSNEIENIDFDNVNMNLNNVSMDLDNFSLRGHKI</sequence>
<name>X1AXY3_9ZZZZ</name>
<evidence type="ECO:0000313" key="1">
    <source>
        <dbReference type="EMBL" id="GAG64641.1"/>
    </source>
</evidence>
<accession>X1AXY3</accession>
<gene>
    <name evidence="1" type="ORF">S01H4_00722</name>
    <name evidence="2" type="ORF">S01H4_49725</name>
</gene>